<dbReference type="Proteomes" id="UP001596175">
    <property type="component" value="Unassembled WGS sequence"/>
</dbReference>
<dbReference type="EMBL" id="JBHSKG010000019">
    <property type="protein sequence ID" value="MFC5141994.1"/>
    <property type="molecule type" value="Genomic_DNA"/>
</dbReference>
<evidence type="ECO:0000313" key="4">
    <source>
        <dbReference type="Proteomes" id="UP001596175"/>
    </source>
</evidence>
<protein>
    <submittedName>
        <fullName evidence="3">Uncharacterized protein</fullName>
    </submittedName>
</protein>
<evidence type="ECO:0000313" key="3">
    <source>
        <dbReference type="EMBL" id="MFC5141994.1"/>
    </source>
</evidence>
<keyword evidence="2" id="KW-0812">Transmembrane</keyword>
<evidence type="ECO:0000256" key="1">
    <source>
        <dbReference type="SAM" id="MobiDB-lite"/>
    </source>
</evidence>
<keyword evidence="2" id="KW-0472">Membrane</keyword>
<sequence>MEHARAGSLHTADPFVPGRVSGPVRSAPGSHAARTEAIAAPRHHGGWRTVMAGARGSLTREVLLGAATTLAALGIVAGSVLAAAPETEPSPAPVPVAVKIGDASCHDEPRAVAGRVVVHREADGSVGAVEVRAATVCPSGATAPGAR</sequence>
<name>A0ABV9ZL11_9PSEU</name>
<feature type="transmembrane region" description="Helical" evidence="2">
    <location>
        <begin position="62"/>
        <end position="84"/>
    </location>
</feature>
<evidence type="ECO:0000256" key="2">
    <source>
        <dbReference type="SAM" id="Phobius"/>
    </source>
</evidence>
<dbReference type="RefSeq" id="WP_378024128.1">
    <property type="nucleotide sequence ID" value="NZ_JBHSKG010000019.1"/>
</dbReference>
<accession>A0ABV9ZL11</accession>
<keyword evidence="4" id="KW-1185">Reference proteome</keyword>
<gene>
    <name evidence="3" type="ORF">ACFPK1_27420</name>
</gene>
<reference evidence="4" key="1">
    <citation type="journal article" date="2019" name="Int. J. Syst. Evol. Microbiol.">
        <title>The Global Catalogue of Microorganisms (GCM) 10K type strain sequencing project: providing services to taxonomists for standard genome sequencing and annotation.</title>
        <authorList>
            <consortium name="The Broad Institute Genomics Platform"/>
            <consortium name="The Broad Institute Genome Sequencing Center for Infectious Disease"/>
            <person name="Wu L."/>
            <person name="Ma J."/>
        </authorList>
    </citation>
    <scope>NUCLEOTIDE SEQUENCE [LARGE SCALE GENOMIC DNA]</scope>
    <source>
        <strain evidence="4">XZYJ18</strain>
    </source>
</reference>
<proteinExistence type="predicted"/>
<organism evidence="3 4">
    <name type="scientific">Actinomycetospora rhizophila</name>
    <dbReference type="NCBI Taxonomy" id="1416876"/>
    <lineage>
        <taxon>Bacteria</taxon>
        <taxon>Bacillati</taxon>
        <taxon>Actinomycetota</taxon>
        <taxon>Actinomycetes</taxon>
        <taxon>Pseudonocardiales</taxon>
        <taxon>Pseudonocardiaceae</taxon>
        <taxon>Actinomycetospora</taxon>
    </lineage>
</organism>
<comment type="caution">
    <text evidence="3">The sequence shown here is derived from an EMBL/GenBank/DDBJ whole genome shotgun (WGS) entry which is preliminary data.</text>
</comment>
<feature type="region of interest" description="Disordered" evidence="1">
    <location>
        <begin position="1"/>
        <end position="29"/>
    </location>
</feature>
<keyword evidence="2" id="KW-1133">Transmembrane helix</keyword>